<organism evidence="2 3">
    <name type="scientific">Thalassolituus hydrocarboniclasticus</name>
    <dbReference type="NCBI Taxonomy" id="2742796"/>
    <lineage>
        <taxon>Bacteria</taxon>
        <taxon>Pseudomonadati</taxon>
        <taxon>Pseudomonadota</taxon>
        <taxon>Gammaproteobacteria</taxon>
        <taxon>Oceanospirillales</taxon>
        <taxon>Oceanospirillaceae</taxon>
        <taxon>Thalassolituus</taxon>
    </lineage>
</organism>
<evidence type="ECO:0000313" key="3">
    <source>
        <dbReference type="Proteomes" id="UP001065322"/>
    </source>
</evidence>
<keyword evidence="3" id="KW-1185">Reference proteome</keyword>
<reference evidence="3" key="1">
    <citation type="submission" date="2020-06" db="EMBL/GenBank/DDBJ databases">
        <title>Thalassolituus marinus alknpb1M-1, a hydrocarbon-degrading bacterium isolated from the deep-sea overlying water using an in-situ strategy from the South China Sea basin.</title>
        <authorList>
            <person name="Dong C."/>
            <person name="Chen Y."/>
            <person name="Shao Z."/>
        </authorList>
    </citation>
    <scope>NUCLEOTIDE SEQUENCE [LARGE SCALE GENOMIC DNA]</scope>
    <source>
        <strain evidence="3">alknpb1M-1</strain>
    </source>
</reference>
<protein>
    <submittedName>
        <fullName evidence="2">Uncharacterized protein</fullName>
    </submittedName>
</protein>
<feature type="transmembrane region" description="Helical" evidence="1">
    <location>
        <begin position="46"/>
        <end position="67"/>
    </location>
</feature>
<dbReference type="RefSeq" id="WP_260998630.1">
    <property type="nucleotide sequence ID" value="NZ_CP054475.1"/>
</dbReference>
<feature type="transmembrane region" description="Helical" evidence="1">
    <location>
        <begin position="79"/>
        <end position="97"/>
    </location>
</feature>
<dbReference type="EMBL" id="CP054475">
    <property type="protein sequence ID" value="UXD86685.1"/>
    <property type="molecule type" value="Genomic_DNA"/>
</dbReference>
<name>A0ABY6A7T4_9GAMM</name>
<keyword evidence="1" id="KW-0472">Membrane</keyword>
<feature type="transmembrane region" description="Helical" evidence="1">
    <location>
        <begin position="12"/>
        <end position="34"/>
    </location>
</feature>
<gene>
    <name evidence="2" type="ORF">HUF19_04160</name>
</gene>
<dbReference type="Proteomes" id="UP001065322">
    <property type="component" value="Chromosome"/>
</dbReference>
<evidence type="ECO:0000313" key="2">
    <source>
        <dbReference type="EMBL" id="UXD86685.1"/>
    </source>
</evidence>
<evidence type="ECO:0000256" key="1">
    <source>
        <dbReference type="SAM" id="Phobius"/>
    </source>
</evidence>
<accession>A0ABY6A7T4</accession>
<keyword evidence="1" id="KW-0812">Transmembrane</keyword>
<sequence>MNITSYNRYQAFAVHLAVSFVIFLVLLLLVFYVWYPGIFFESEKGWKAIALIAGVDLVLGPLCTLIVFNPAKKSLKMDLAIIALLQAGALIAGSYLIHERRPVALISIYPASGFQTLYASGVTQEVLGTVKQAATPLFYYSNESVGLSGTLEAQNIKPLTKEWILENFQPISDTDHTFGISLDKGLKDNVQLKFDQNGVFWELAHTHKKTNVQK</sequence>
<keyword evidence="1" id="KW-1133">Transmembrane helix</keyword>
<proteinExistence type="predicted"/>